<evidence type="ECO:0000259" key="13">
    <source>
        <dbReference type="Pfam" id="PF07715"/>
    </source>
</evidence>
<dbReference type="InterPro" id="IPR008969">
    <property type="entry name" value="CarboxyPept-like_regulatory"/>
</dbReference>
<feature type="domain" description="TonB-dependent receptor plug" evidence="13">
    <location>
        <begin position="117"/>
        <end position="222"/>
    </location>
</feature>
<evidence type="ECO:0000313" key="15">
    <source>
        <dbReference type="Proteomes" id="UP000037600"/>
    </source>
</evidence>
<dbReference type="InterPro" id="IPR000531">
    <property type="entry name" value="Beta-barrel_TonB"/>
</dbReference>
<feature type="domain" description="TonB-dependent receptor-like beta-barrel" evidence="12">
    <location>
        <begin position="303"/>
        <end position="765"/>
    </location>
</feature>
<dbReference type="InterPro" id="IPR039426">
    <property type="entry name" value="TonB-dep_rcpt-like"/>
</dbReference>
<dbReference type="PATRIC" id="fig|1513271.3.peg.1507"/>
<dbReference type="GO" id="GO:0044718">
    <property type="term" value="P:siderophore transmembrane transport"/>
    <property type="evidence" value="ECO:0007669"/>
    <property type="project" value="TreeGrafter"/>
</dbReference>
<dbReference type="Pfam" id="PF07715">
    <property type="entry name" value="Plug"/>
    <property type="match status" value="1"/>
</dbReference>
<dbReference type="AlphaFoldDB" id="A0A0J8GST0"/>
<comment type="subcellular location">
    <subcellularLocation>
        <location evidence="1 8">Cell outer membrane</location>
        <topology evidence="1 8">Multi-pass membrane protein</topology>
    </subcellularLocation>
</comment>
<evidence type="ECO:0000256" key="8">
    <source>
        <dbReference type="PROSITE-ProRule" id="PRU01360"/>
    </source>
</evidence>
<keyword evidence="4 8" id="KW-0812">Transmembrane</keyword>
<keyword evidence="5 9" id="KW-0798">TonB box</keyword>
<comment type="similarity">
    <text evidence="8 9">Belongs to the TonB-dependent receptor family.</text>
</comment>
<dbReference type="RefSeq" id="WP_048691207.1">
    <property type="nucleotide sequence ID" value="NZ_KQ130486.1"/>
</dbReference>
<dbReference type="PANTHER" id="PTHR30069:SF40">
    <property type="entry name" value="TONB-DEPENDENT RECEPTOR NMB0964-RELATED"/>
    <property type="match status" value="1"/>
</dbReference>
<dbReference type="InterPro" id="IPR036942">
    <property type="entry name" value="Beta-barrel_TonB_sf"/>
</dbReference>
<feature type="region of interest" description="Disordered" evidence="10">
    <location>
        <begin position="624"/>
        <end position="643"/>
    </location>
</feature>
<comment type="caution">
    <text evidence="14">The sequence shown here is derived from an EMBL/GenBank/DDBJ whole genome shotgun (WGS) entry which is preliminary data.</text>
</comment>
<evidence type="ECO:0000256" key="6">
    <source>
        <dbReference type="ARBA" id="ARBA00023136"/>
    </source>
</evidence>
<dbReference type="Pfam" id="PF13620">
    <property type="entry name" value="CarboxypepD_reg"/>
    <property type="match status" value="1"/>
</dbReference>
<dbReference type="InterPro" id="IPR037066">
    <property type="entry name" value="Plug_dom_sf"/>
</dbReference>
<feature type="signal peptide" evidence="11">
    <location>
        <begin position="1"/>
        <end position="21"/>
    </location>
</feature>
<keyword evidence="14" id="KW-0675">Receptor</keyword>
<evidence type="ECO:0000256" key="5">
    <source>
        <dbReference type="ARBA" id="ARBA00023077"/>
    </source>
</evidence>
<evidence type="ECO:0000256" key="2">
    <source>
        <dbReference type="ARBA" id="ARBA00022448"/>
    </source>
</evidence>
<evidence type="ECO:0000256" key="1">
    <source>
        <dbReference type="ARBA" id="ARBA00004571"/>
    </source>
</evidence>
<dbReference type="STRING" id="1513271.XM47_07360"/>
<evidence type="ECO:0000256" key="7">
    <source>
        <dbReference type="ARBA" id="ARBA00023237"/>
    </source>
</evidence>
<gene>
    <name evidence="14" type="ORF">XM47_07360</name>
</gene>
<evidence type="ECO:0000256" key="9">
    <source>
        <dbReference type="RuleBase" id="RU003357"/>
    </source>
</evidence>
<name>A0A0J8GST0_9ALTE</name>
<feature type="chain" id="PRO_5005298538" evidence="11">
    <location>
        <begin position="22"/>
        <end position="796"/>
    </location>
</feature>
<dbReference type="InterPro" id="IPR012910">
    <property type="entry name" value="Plug_dom"/>
</dbReference>
<keyword evidence="2 8" id="KW-0813">Transport</keyword>
<reference evidence="14 15" key="1">
    <citation type="submission" date="2015-04" db="EMBL/GenBank/DDBJ databases">
        <title>Draft Genome Sequence of the Novel Agar-Digesting Marine Bacterium Q1.</title>
        <authorList>
            <person name="Li Y."/>
            <person name="Li D."/>
            <person name="Chen G."/>
            <person name="Du Z."/>
        </authorList>
    </citation>
    <scope>NUCLEOTIDE SEQUENCE [LARGE SCALE GENOMIC DNA]</scope>
    <source>
        <strain evidence="14 15">Q1</strain>
    </source>
</reference>
<keyword evidence="11" id="KW-0732">Signal</keyword>
<dbReference type="Proteomes" id="UP000037600">
    <property type="component" value="Unassembled WGS sequence"/>
</dbReference>
<evidence type="ECO:0000313" key="14">
    <source>
        <dbReference type="EMBL" id="KMT65807.1"/>
    </source>
</evidence>
<dbReference type="GO" id="GO:0015344">
    <property type="term" value="F:siderophore uptake transmembrane transporter activity"/>
    <property type="evidence" value="ECO:0007669"/>
    <property type="project" value="TreeGrafter"/>
</dbReference>
<dbReference type="OrthoDB" id="9795928at2"/>
<dbReference type="SUPFAM" id="SSF49464">
    <property type="entry name" value="Carboxypeptidase regulatory domain-like"/>
    <property type="match status" value="1"/>
</dbReference>
<evidence type="ECO:0000256" key="4">
    <source>
        <dbReference type="ARBA" id="ARBA00022692"/>
    </source>
</evidence>
<accession>A0A0J8GST0</accession>
<dbReference type="Gene3D" id="2.60.40.1120">
    <property type="entry name" value="Carboxypeptidase-like, regulatory domain"/>
    <property type="match status" value="1"/>
</dbReference>
<proteinExistence type="inferred from homology"/>
<keyword evidence="3 8" id="KW-1134">Transmembrane beta strand</keyword>
<dbReference type="SUPFAM" id="SSF56935">
    <property type="entry name" value="Porins"/>
    <property type="match status" value="1"/>
</dbReference>
<evidence type="ECO:0000256" key="10">
    <source>
        <dbReference type="SAM" id="MobiDB-lite"/>
    </source>
</evidence>
<keyword evidence="6 8" id="KW-0472">Membrane</keyword>
<evidence type="ECO:0000256" key="3">
    <source>
        <dbReference type="ARBA" id="ARBA00022452"/>
    </source>
</evidence>
<dbReference type="EMBL" id="LAZL01000009">
    <property type="protein sequence ID" value="KMT65807.1"/>
    <property type="molecule type" value="Genomic_DNA"/>
</dbReference>
<protein>
    <submittedName>
        <fullName evidence="14">TonB-dependent receptor</fullName>
    </submittedName>
</protein>
<keyword evidence="15" id="KW-1185">Reference proteome</keyword>
<dbReference type="PROSITE" id="PS52016">
    <property type="entry name" value="TONB_DEPENDENT_REC_3"/>
    <property type="match status" value="1"/>
</dbReference>
<evidence type="ECO:0000256" key="11">
    <source>
        <dbReference type="SAM" id="SignalP"/>
    </source>
</evidence>
<dbReference type="Pfam" id="PF00593">
    <property type="entry name" value="TonB_dep_Rec_b-barrel"/>
    <property type="match status" value="1"/>
</dbReference>
<evidence type="ECO:0000259" key="12">
    <source>
        <dbReference type="Pfam" id="PF00593"/>
    </source>
</evidence>
<keyword evidence="7 8" id="KW-0998">Cell outer membrane</keyword>
<dbReference type="GO" id="GO:0009279">
    <property type="term" value="C:cell outer membrane"/>
    <property type="evidence" value="ECO:0007669"/>
    <property type="project" value="UniProtKB-SubCell"/>
</dbReference>
<dbReference type="Gene3D" id="2.40.170.20">
    <property type="entry name" value="TonB-dependent receptor, beta-barrel domain"/>
    <property type="match status" value="1"/>
</dbReference>
<organism evidence="14 15">
    <name type="scientific">Catenovulum maritimum</name>
    <dbReference type="NCBI Taxonomy" id="1513271"/>
    <lineage>
        <taxon>Bacteria</taxon>
        <taxon>Pseudomonadati</taxon>
        <taxon>Pseudomonadota</taxon>
        <taxon>Gammaproteobacteria</taxon>
        <taxon>Alteromonadales</taxon>
        <taxon>Alteromonadaceae</taxon>
        <taxon>Catenovulum</taxon>
    </lineage>
</organism>
<dbReference type="PANTHER" id="PTHR30069">
    <property type="entry name" value="TONB-DEPENDENT OUTER MEMBRANE RECEPTOR"/>
    <property type="match status" value="1"/>
</dbReference>
<sequence>MHIKKRIAVAVAAMMPMASLAKNIEGTIVNQLGEPISGASIQVEGTDKTVMTNQQGVFSISNLAVGENKLHIIAKGFAHSHQHVDVPETGINQYQVALARSPIEVIDVVASPVHLSVMESTIPVNVIAGETLRQQQADTLGDSLEKLAGVNTNFHANVASTPIIRGLSGPRVLIAQNGLDVGDVSRVGPDHSVATEAATAQQIEVFRGPATLFYGSGAIGGVVNVVDGRIPTDNATRGEWQIQTSSVNQQKQGAFNLTTGTGSVAVYADAFWRDSKDYKVPVDERRIANSAEESKGFTLGTSYLLDNGYFGVSVEKFKREYGIPGHSHGDEAAAEQVYADLDQTRIQFLSEINLSNPVFNQLNLRASNSDYEHAEIEAGSVGTLFKNSTQEFQLELQHNPVFDWKGGLNFHYKNSEISAVGSEAFTPPSTAETFAMAILEEKHIGDVLYQVGARVEQVRISSDQVLLPDLPLHAHAEDESAEDAHEHDHNEHQAGDTRVFDIEHKFTPISFSAGLVWDFMSDYNLGVSLSRSQRAPSASELMSFGPHIGTRSYEVGALFEIHQESDSAEFELNKQPIELETSKNIDFTLRKTQGDLGFVFNLFYNQVDNYYYQSSTGLFAEVTHEHASDSEDSDAHDHDHDHDHASELPVYTAQINDVVLHGFEAQIAWQLTNEFKTSLFSDFVRAKLKDGGDLPRTPPLRLGAQFSYQNEKLSAQLHITRYQKQDKISVFETTTPGYTLMDANLAYDLNWFNLDTSVYLKVSNLTNTEARVHTSFLKDLAPRPGRNVTAGIRGYF</sequence>
<dbReference type="Gene3D" id="2.170.130.10">
    <property type="entry name" value="TonB-dependent receptor, plug domain"/>
    <property type="match status" value="1"/>
</dbReference>